<dbReference type="InterPro" id="IPR004534">
    <property type="entry name" value="SelA_trans"/>
</dbReference>
<dbReference type="InterPro" id="IPR025862">
    <property type="entry name" value="SelA_trans_N_dom"/>
</dbReference>
<evidence type="ECO:0000256" key="3">
    <source>
        <dbReference type="ARBA" id="ARBA00022679"/>
    </source>
</evidence>
<dbReference type="SUPFAM" id="SSF53383">
    <property type="entry name" value="PLP-dependent transferases"/>
    <property type="match status" value="1"/>
</dbReference>
<organism evidence="10 11">
    <name type="scientific">Paraburkholderia kururiensis</name>
    <dbReference type="NCBI Taxonomy" id="984307"/>
    <lineage>
        <taxon>Bacteria</taxon>
        <taxon>Pseudomonadati</taxon>
        <taxon>Pseudomonadota</taxon>
        <taxon>Betaproteobacteria</taxon>
        <taxon>Burkholderiales</taxon>
        <taxon>Burkholderiaceae</taxon>
        <taxon>Paraburkholderia</taxon>
    </lineage>
</organism>
<feature type="domain" description="L-seryl-tRNA selenium transferase N-terminal" evidence="9">
    <location>
        <begin position="25"/>
        <end position="64"/>
    </location>
</feature>
<evidence type="ECO:0000256" key="1">
    <source>
        <dbReference type="ARBA" id="ARBA00001933"/>
    </source>
</evidence>
<dbReference type="NCBIfam" id="TIGR00474">
    <property type="entry name" value="selA"/>
    <property type="match status" value="1"/>
</dbReference>
<dbReference type="InterPro" id="IPR015424">
    <property type="entry name" value="PyrdxlP-dep_Trfase"/>
</dbReference>
<dbReference type="InterPro" id="IPR015421">
    <property type="entry name" value="PyrdxlP-dep_Trfase_major"/>
</dbReference>
<evidence type="ECO:0000256" key="7">
    <source>
        <dbReference type="ARBA" id="ARBA00044507"/>
    </source>
</evidence>
<comment type="pathway">
    <text evidence="8">Aminoacyl-tRNA biosynthesis; selenocysteinyl-tRNA(Sec) biosynthesis; selenocysteinyl-tRNA(Sec) from L-seryl-tRNA(Sec) (bacterial route): step 1/1.</text>
</comment>
<dbReference type="PANTHER" id="PTHR32328">
    <property type="entry name" value="L-SERYL-TRNA(SEC) SELENIUM TRANSFERASE"/>
    <property type="match status" value="1"/>
</dbReference>
<comment type="cofactor">
    <cofactor evidence="1 8">
        <name>pyridoxal 5'-phosphate</name>
        <dbReference type="ChEBI" id="CHEBI:597326"/>
    </cofactor>
</comment>
<keyword evidence="4 8" id="KW-0663">Pyridoxal phosphate</keyword>
<dbReference type="Gene3D" id="3.90.1150.180">
    <property type="match status" value="1"/>
</dbReference>
<dbReference type="Pfam" id="PF03841">
    <property type="entry name" value="SelA"/>
    <property type="match status" value="1"/>
</dbReference>
<accession>A0ABZ0WUZ7</accession>
<evidence type="ECO:0000256" key="4">
    <source>
        <dbReference type="ARBA" id="ARBA00022898"/>
    </source>
</evidence>
<dbReference type="Gene3D" id="3.40.640.10">
    <property type="entry name" value="Type I PLP-dependent aspartate aminotransferase-like (Major domain)"/>
    <property type="match status" value="1"/>
</dbReference>
<dbReference type="EC" id="2.9.1.1" evidence="8"/>
<dbReference type="GO" id="GO:0004125">
    <property type="term" value="F:L-seryl-tRNA(Sec) selenium transferase activity"/>
    <property type="evidence" value="ECO:0007669"/>
    <property type="project" value="UniProtKB-EC"/>
</dbReference>
<evidence type="ECO:0000256" key="2">
    <source>
        <dbReference type="ARBA" id="ARBA00022490"/>
    </source>
</evidence>
<reference evidence="10 11" key="1">
    <citation type="submission" date="2023-12" db="EMBL/GenBank/DDBJ databases">
        <title>Genome sequencing and assembly of bacterial species from a model synthetic community.</title>
        <authorList>
            <person name="Hogle S.L."/>
        </authorList>
    </citation>
    <scope>NUCLEOTIDE SEQUENCE [LARGE SCALE GENOMIC DNA]</scope>
    <source>
        <strain evidence="10 11">HAMBI 2494</strain>
    </source>
</reference>
<keyword evidence="5 8" id="KW-0648">Protein biosynthesis</keyword>
<evidence type="ECO:0000313" key="10">
    <source>
        <dbReference type="EMBL" id="WQD81242.1"/>
    </source>
</evidence>
<name>A0ABZ0WUZ7_9BURK</name>
<keyword evidence="6 8" id="KW-0711">Selenium</keyword>
<keyword evidence="3 8" id="KW-0808">Transferase</keyword>
<evidence type="ECO:0000256" key="8">
    <source>
        <dbReference type="HAMAP-Rule" id="MF_00423"/>
    </source>
</evidence>
<evidence type="ECO:0000313" key="11">
    <source>
        <dbReference type="Proteomes" id="UP001325479"/>
    </source>
</evidence>
<evidence type="ECO:0000256" key="5">
    <source>
        <dbReference type="ARBA" id="ARBA00022917"/>
    </source>
</evidence>
<comment type="catalytic activity">
    <reaction evidence="8">
        <text>L-seryl-tRNA(Sec) + selenophosphate + H(+) = L-selenocysteinyl-tRNA(Sec) + phosphate</text>
        <dbReference type="Rhea" id="RHEA:22728"/>
        <dbReference type="Rhea" id="RHEA-COMP:9742"/>
        <dbReference type="Rhea" id="RHEA-COMP:9743"/>
        <dbReference type="ChEBI" id="CHEBI:15378"/>
        <dbReference type="ChEBI" id="CHEBI:16144"/>
        <dbReference type="ChEBI" id="CHEBI:43474"/>
        <dbReference type="ChEBI" id="CHEBI:78533"/>
        <dbReference type="ChEBI" id="CHEBI:78573"/>
        <dbReference type="EC" id="2.9.1.1"/>
    </reaction>
</comment>
<dbReference type="Proteomes" id="UP001325479">
    <property type="component" value="Chromosome"/>
</dbReference>
<feature type="modified residue" description="N6-(pyridoxal phosphate)lysine" evidence="8">
    <location>
        <position position="316"/>
    </location>
</feature>
<dbReference type="PANTHER" id="PTHR32328:SF0">
    <property type="entry name" value="L-SERYL-TRNA(SEC) SELENIUM TRANSFERASE"/>
    <property type="match status" value="1"/>
</dbReference>
<evidence type="ECO:0000256" key="6">
    <source>
        <dbReference type="ARBA" id="ARBA00023266"/>
    </source>
</evidence>
<comment type="subcellular location">
    <subcellularLocation>
        <location evidence="8">Cytoplasm</location>
    </subcellularLocation>
</comment>
<dbReference type="EMBL" id="CP139965">
    <property type="protein sequence ID" value="WQD81242.1"/>
    <property type="molecule type" value="Genomic_DNA"/>
</dbReference>
<keyword evidence="11" id="KW-1185">Reference proteome</keyword>
<dbReference type="HAMAP" id="MF_00423">
    <property type="entry name" value="SelA"/>
    <property type="match status" value="1"/>
</dbReference>
<comment type="similarity">
    <text evidence="7 8">Belongs to the SelA family.</text>
</comment>
<dbReference type="InterPro" id="IPR018319">
    <property type="entry name" value="SelA-like"/>
</dbReference>
<keyword evidence="2 8" id="KW-0963">Cytoplasm</keyword>
<sequence length="506" mass="53751">MAGHQSGEERNEGCASGGRDLKARLASIPSVERVIASAAAQPLIAEYGRTQVLAAIRETLDGWRRDVQTANSAAADDAPFDETRATAAAAHALAARSQSRLRSVFNLTGTVLHTNLGRALLPDEAVRAVVRALTQPMSLEFDLATGRRGERDDLIEALVCELTGAEAATVVNNNAAAVLLTLSALATKKDVIVSRGELVEIGGAFRIPDIMSRAGAKLREVGTTNRTHLRDYEEAIGARTGLLMKVHCSNYAIAGFTKSVELDELAPLARKHGLPVAVDLGSGTLVDLAQFGLPAEPTVRETIEAGADVVTFSGDKLLGGPQAGLIVGRANLIRKIRKHPLKRALRVGKLTLAALEPVLQLYRAPEFLRERLTTLRLLTRPGEEMRATAQRVMPALQRALGDAYRVSVEPMFSQIGSGALPVDVLPSFGLVVRSGGVPGIAHAATTAAASKRAGRGRALMKLEAALRALPRPVIGRIADDALHLDLRCLEAVDEASFVAQCAELHL</sequence>
<proteinExistence type="inferred from homology"/>
<comment type="function">
    <text evidence="8">Converts seryl-tRNA(Sec) to selenocysteinyl-tRNA(Sec) required for selenoprotein biosynthesis.</text>
</comment>
<protein>
    <recommendedName>
        <fullName evidence="8">L-seryl-tRNA(Sec) selenium transferase</fullName>
        <ecNumber evidence="8">2.9.1.1</ecNumber>
    </recommendedName>
    <alternativeName>
        <fullName evidence="8">Selenocysteine synthase</fullName>
        <shortName evidence="8">Sec synthase</shortName>
    </alternativeName>
    <alternativeName>
        <fullName evidence="8">Selenocysteinyl-tRNA(Sec) synthase</fullName>
    </alternativeName>
</protein>
<evidence type="ECO:0000259" key="9">
    <source>
        <dbReference type="Pfam" id="PF12390"/>
    </source>
</evidence>
<dbReference type="Pfam" id="PF12390">
    <property type="entry name" value="Se-cys_synth_N"/>
    <property type="match status" value="1"/>
</dbReference>
<gene>
    <name evidence="8 10" type="primary">selA</name>
    <name evidence="10" type="ORF">U0042_01630</name>
</gene>